<dbReference type="EMBL" id="KB201931">
    <property type="protein sequence ID" value="ESO93377.1"/>
    <property type="molecule type" value="Genomic_DNA"/>
</dbReference>
<proteinExistence type="inferred from homology"/>
<dbReference type="HOGENOM" id="CLU_011531_3_1_1"/>
<evidence type="ECO:0000256" key="7">
    <source>
        <dbReference type="SAM" id="Phobius"/>
    </source>
</evidence>
<protein>
    <recommendedName>
        <fullName evidence="8">Peptidase S54 rhomboid domain-containing protein</fullName>
    </recommendedName>
</protein>
<dbReference type="PANTHER" id="PTHR45965:SF3">
    <property type="entry name" value="INACTIVE RHOMBOID PROTEIN 1"/>
    <property type="match status" value="1"/>
</dbReference>
<evidence type="ECO:0000256" key="6">
    <source>
        <dbReference type="ARBA" id="ARBA00023136"/>
    </source>
</evidence>
<keyword evidence="6 7" id="KW-0472">Membrane</keyword>
<dbReference type="KEGG" id="lgi:LOTGIDRAFT_119360"/>
<evidence type="ECO:0000256" key="5">
    <source>
        <dbReference type="ARBA" id="ARBA00022989"/>
    </source>
</evidence>
<dbReference type="Pfam" id="PF01694">
    <property type="entry name" value="Rhomboid"/>
    <property type="match status" value="1"/>
</dbReference>
<evidence type="ECO:0000256" key="2">
    <source>
        <dbReference type="ARBA" id="ARBA00009045"/>
    </source>
</evidence>
<reference evidence="9 10" key="1">
    <citation type="journal article" date="2013" name="Nature">
        <title>Insights into bilaterian evolution from three spiralian genomes.</title>
        <authorList>
            <person name="Simakov O."/>
            <person name="Marletaz F."/>
            <person name="Cho S.J."/>
            <person name="Edsinger-Gonzales E."/>
            <person name="Havlak P."/>
            <person name="Hellsten U."/>
            <person name="Kuo D.H."/>
            <person name="Larsson T."/>
            <person name="Lv J."/>
            <person name="Arendt D."/>
            <person name="Savage R."/>
            <person name="Osoegawa K."/>
            <person name="de Jong P."/>
            <person name="Grimwood J."/>
            <person name="Chapman J.A."/>
            <person name="Shapiro H."/>
            <person name="Aerts A."/>
            <person name="Otillar R.P."/>
            <person name="Terry A.Y."/>
            <person name="Boore J.L."/>
            <person name="Grigoriev I.V."/>
            <person name="Lindberg D.R."/>
            <person name="Seaver E.C."/>
            <person name="Weisblat D.A."/>
            <person name="Putnam N.H."/>
            <person name="Rokhsar D.S."/>
        </authorList>
    </citation>
    <scope>NUCLEOTIDE SEQUENCE [LARGE SCALE GENOMIC DNA]</scope>
</reference>
<feature type="transmembrane region" description="Helical" evidence="7">
    <location>
        <begin position="351"/>
        <end position="372"/>
    </location>
</feature>
<dbReference type="Gene3D" id="1.20.1540.10">
    <property type="entry name" value="Rhomboid-like"/>
    <property type="match status" value="1"/>
</dbReference>
<dbReference type="SUPFAM" id="SSF144091">
    <property type="entry name" value="Rhomboid-like"/>
    <property type="match status" value="1"/>
</dbReference>
<comment type="similarity">
    <text evidence="2">Belongs to the peptidase S54 family.</text>
</comment>
<dbReference type="GO" id="GO:0050708">
    <property type="term" value="P:regulation of protein secretion"/>
    <property type="evidence" value="ECO:0007669"/>
    <property type="project" value="TreeGrafter"/>
</dbReference>
<dbReference type="RefSeq" id="XP_009056071.1">
    <property type="nucleotide sequence ID" value="XM_009057823.1"/>
</dbReference>
<dbReference type="GO" id="GO:0004252">
    <property type="term" value="F:serine-type endopeptidase activity"/>
    <property type="evidence" value="ECO:0007669"/>
    <property type="project" value="InterPro"/>
</dbReference>
<evidence type="ECO:0000256" key="1">
    <source>
        <dbReference type="ARBA" id="ARBA00004477"/>
    </source>
</evidence>
<keyword evidence="4" id="KW-0256">Endoplasmic reticulum</keyword>
<keyword evidence="5 7" id="KW-1133">Transmembrane helix</keyword>
<dbReference type="InterPro" id="IPR051512">
    <property type="entry name" value="Inactive_Rhomboid"/>
</dbReference>
<keyword evidence="3 7" id="KW-0812">Transmembrane</keyword>
<dbReference type="Proteomes" id="UP000030746">
    <property type="component" value="Unassembled WGS sequence"/>
</dbReference>
<dbReference type="GO" id="GO:0042058">
    <property type="term" value="P:regulation of epidermal growth factor receptor signaling pathway"/>
    <property type="evidence" value="ECO:0007669"/>
    <property type="project" value="TreeGrafter"/>
</dbReference>
<feature type="transmembrane region" description="Helical" evidence="7">
    <location>
        <begin position="65"/>
        <end position="87"/>
    </location>
</feature>
<dbReference type="OrthoDB" id="2146116at2759"/>
<evidence type="ECO:0000313" key="10">
    <source>
        <dbReference type="Proteomes" id="UP000030746"/>
    </source>
</evidence>
<evidence type="ECO:0000259" key="8">
    <source>
        <dbReference type="Pfam" id="PF01694"/>
    </source>
</evidence>
<evidence type="ECO:0000256" key="4">
    <source>
        <dbReference type="ARBA" id="ARBA00022824"/>
    </source>
</evidence>
<name>V4A9H0_LOTGI</name>
<dbReference type="GO" id="GO:0005789">
    <property type="term" value="C:endoplasmic reticulum membrane"/>
    <property type="evidence" value="ECO:0007669"/>
    <property type="project" value="UniProtKB-SubCell"/>
</dbReference>
<comment type="subcellular location">
    <subcellularLocation>
        <location evidence="1">Endoplasmic reticulum membrane</location>
        <topology evidence="1">Multi-pass membrane protein</topology>
    </subcellularLocation>
</comment>
<dbReference type="CTD" id="20231733"/>
<dbReference type="AlphaFoldDB" id="V4A9H0"/>
<dbReference type="InterPro" id="IPR035952">
    <property type="entry name" value="Rhomboid-like_sf"/>
</dbReference>
<sequence length="381" mass="43403">MVDGIDFVALKKITNQVFNSALEKHKRTVGQGVIGKFFRRSLRSDRVTRDVKKQIDDMDDHRPYFTWWVTFCQIVIFLASVSVYGIAPIGIGVKDYYDTVTMSNLANQRIAHRERENLWLGPRQADLIHLGAKYTPCMRFDRNLDAALELDREQERNSGCCVRNDGSGCAQMTKSRCSTILSTFEKWSEDSPGPGGRVSGSVCGLDPRYCEKPSSVAPFEWDQDIIKWPICETSNIPNRSLASPDDRHMTCELVGHPCCHGIQGECMITTREHCDLIRGYYHDDKYLCAQVDCMSQICGMITFYTEGLPDQFYRLWTSLFLHGGLFHLIITVIFQWFVMRDMEKLSGALRMAIIYLGSGIGGNLASCIFLPYQVEVRITFF</sequence>
<feature type="transmembrane region" description="Helical" evidence="7">
    <location>
        <begin position="319"/>
        <end position="339"/>
    </location>
</feature>
<dbReference type="GeneID" id="20231733"/>
<dbReference type="STRING" id="225164.V4A9H0"/>
<feature type="domain" description="Peptidase S54 rhomboid" evidence="8">
    <location>
        <begin position="310"/>
        <end position="372"/>
    </location>
</feature>
<evidence type="ECO:0000256" key="3">
    <source>
        <dbReference type="ARBA" id="ARBA00022692"/>
    </source>
</evidence>
<dbReference type="PANTHER" id="PTHR45965">
    <property type="entry name" value="INACTIVE RHOMBOID PROTEIN"/>
    <property type="match status" value="1"/>
</dbReference>
<dbReference type="InterPro" id="IPR022764">
    <property type="entry name" value="Peptidase_S54_rhomboid_dom"/>
</dbReference>
<keyword evidence="10" id="KW-1185">Reference proteome</keyword>
<organism evidence="9 10">
    <name type="scientific">Lottia gigantea</name>
    <name type="common">Giant owl limpet</name>
    <dbReference type="NCBI Taxonomy" id="225164"/>
    <lineage>
        <taxon>Eukaryota</taxon>
        <taxon>Metazoa</taxon>
        <taxon>Spiralia</taxon>
        <taxon>Lophotrochozoa</taxon>
        <taxon>Mollusca</taxon>
        <taxon>Gastropoda</taxon>
        <taxon>Patellogastropoda</taxon>
        <taxon>Lottioidea</taxon>
        <taxon>Lottiidae</taxon>
        <taxon>Lottia</taxon>
    </lineage>
</organism>
<accession>V4A9H0</accession>
<gene>
    <name evidence="9" type="ORF">LOTGIDRAFT_119360</name>
</gene>
<dbReference type="OMA" id="APFEWDK"/>
<evidence type="ECO:0000313" key="9">
    <source>
        <dbReference type="EMBL" id="ESO93377.1"/>
    </source>
</evidence>